<dbReference type="RefSeq" id="WP_085304026.1">
    <property type="nucleotide sequence ID" value="NZ_AP022594.1"/>
</dbReference>
<reference evidence="1 2" key="1">
    <citation type="submission" date="2017-04" db="EMBL/GenBank/DDBJ databases">
        <title>The new phylogeny of genus Mycobacterium.</title>
        <authorList>
            <person name="Tortoli E."/>
            <person name="Trovato A."/>
            <person name="Cirillo D.M."/>
        </authorList>
    </citation>
    <scope>NUCLEOTIDE SEQUENCE [LARGE SCALE GENOMIC DNA]</scope>
    <source>
        <strain evidence="1 2">KCTC 19819</strain>
    </source>
</reference>
<protein>
    <submittedName>
        <fullName evidence="1">Uncharacterized protein</fullName>
    </submittedName>
</protein>
<accession>A0A7I7SI79</accession>
<dbReference type="AlphaFoldDB" id="A0A7I7SI79"/>
<gene>
    <name evidence="1" type="ORF">B8W67_11175</name>
</gene>
<dbReference type="Gene3D" id="3.40.50.1820">
    <property type="entry name" value="alpha/beta hydrolase"/>
    <property type="match status" value="1"/>
</dbReference>
<dbReference type="Pfam" id="PF08237">
    <property type="entry name" value="PE-PPE"/>
    <property type="match status" value="1"/>
</dbReference>
<dbReference type="EMBL" id="NCXO01000022">
    <property type="protein sequence ID" value="OSC33424.1"/>
    <property type="molecule type" value="Genomic_DNA"/>
</dbReference>
<organism evidence="1 2">
    <name type="scientific">Mycolicibacillus koreensis</name>
    <dbReference type="NCBI Taxonomy" id="1069220"/>
    <lineage>
        <taxon>Bacteria</taxon>
        <taxon>Bacillati</taxon>
        <taxon>Actinomycetota</taxon>
        <taxon>Actinomycetes</taxon>
        <taxon>Mycobacteriales</taxon>
        <taxon>Mycobacteriaceae</taxon>
        <taxon>Mycolicibacillus</taxon>
    </lineage>
</organism>
<comment type="caution">
    <text evidence="1">The sequence shown here is derived from an EMBL/GenBank/DDBJ whole genome shotgun (WGS) entry which is preliminary data.</text>
</comment>
<sequence>MMGHHIRSMGTTLLALLGTALLGGAVALATPVAAGPRSVWAEVVLAGLGDPGPILHDADVSYAEVMAGSGTPIPWLGKDGQYMQMVFHNYLQPSFGSLHAPQTPCIDGCNVNALVTPEGLYPMTGVKDLPLNTSVERGVEILHNQILTDLAANGPVGDDGALGVLGYSQSSVIASLEMEKLAGMTDAPDADQLNFILLGNPMNPNGGLLSRFAGLNIPSMGLNFYGATPADTIYPTDIYTIQYDGFADFPKYPLNVLADLNAFAGIYYVHGTYPETAANAFTELATSDGYAGVTNYFMMPTTDLPLLEPVRGIPLIGNPIAELLQPDLKVLIDLGYDNPFAATTYADVATPFGLFPQWSAIEALPGNLVDGTKDGLENFVNSLSGISLSDLNPLDLLSGAGGAAGTDPLGSVASFLPNAVNALSDAAANAYAALLPTADIGNALVTSMPAYLLNLSLDNLMDGDLLNAVGLPLAGAVGLATMAGGFEFLVIADAAQAVLGDLTGLIGI</sequence>
<dbReference type="InterPro" id="IPR029058">
    <property type="entry name" value="AB_hydrolase_fold"/>
</dbReference>
<keyword evidence="2" id="KW-1185">Reference proteome</keyword>
<name>A0A7I7SI79_9MYCO</name>
<proteinExistence type="predicted"/>
<dbReference type="OrthoDB" id="4568361at2"/>
<dbReference type="Proteomes" id="UP000193577">
    <property type="component" value="Unassembled WGS sequence"/>
</dbReference>
<evidence type="ECO:0000313" key="1">
    <source>
        <dbReference type="EMBL" id="OSC33424.1"/>
    </source>
</evidence>
<dbReference type="InterPro" id="IPR013228">
    <property type="entry name" value="PE-PPE_C"/>
</dbReference>
<evidence type="ECO:0000313" key="2">
    <source>
        <dbReference type="Proteomes" id="UP000193577"/>
    </source>
</evidence>